<dbReference type="InterPro" id="IPR003615">
    <property type="entry name" value="HNH_nuc"/>
</dbReference>
<evidence type="ECO:0000259" key="2">
    <source>
        <dbReference type="Pfam" id="PF13391"/>
    </source>
</evidence>
<dbReference type="AlphaFoldDB" id="A0A1H8QV66"/>
<reference evidence="3 4" key="1">
    <citation type="submission" date="2016-10" db="EMBL/GenBank/DDBJ databases">
        <authorList>
            <person name="de Groot N.N."/>
        </authorList>
    </citation>
    <scope>NUCLEOTIDE SEQUENCE [LARGE SCALE GENOMIC DNA]</scope>
    <source>
        <strain evidence="3 4">CGMCC 4.2026</strain>
    </source>
</reference>
<keyword evidence="3" id="KW-0378">Hydrolase</keyword>
<feature type="compositionally biased region" description="Basic and acidic residues" evidence="1">
    <location>
        <begin position="1"/>
        <end position="11"/>
    </location>
</feature>
<dbReference type="RefSeq" id="WP_079176197.1">
    <property type="nucleotide sequence ID" value="NZ_FODD01000031.1"/>
</dbReference>
<dbReference type="GO" id="GO:0004519">
    <property type="term" value="F:endonuclease activity"/>
    <property type="evidence" value="ECO:0007669"/>
    <property type="project" value="UniProtKB-KW"/>
</dbReference>
<dbReference type="OrthoDB" id="4464809at2"/>
<evidence type="ECO:0000256" key="1">
    <source>
        <dbReference type="SAM" id="MobiDB-lite"/>
    </source>
</evidence>
<sequence>MLEAAHLRPVADDGTNDPRNGLPLNAALHRAYDAYLFAFDPDTLDVLTVPGGPTIADLHITTPHLRGLSRPPHGEALRWRHQEWLKRNGLTTE</sequence>
<keyword evidence="4" id="KW-1185">Reference proteome</keyword>
<name>A0A1H8QV66_9ACTN</name>
<evidence type="ECO:0000313" key="4">
    <source>
        <dbReference type="Proteomes" id="UP000181951"/>
    </source>
</evidence>
<dbReference type="EMBL" id="FODD01000031">
    <property type="protein sequence ID" value="SEO57744.1"/>
    <property type="molecule type" value="Genomic_DNA"/>
</dbReference>
<protein>
    <submittedName>
        <fullName evidence="3">Putative restriction endonuclease</fullName>
    </submittedName>
</protein>
<proteinExistence type="predicted"/>
<keyword evidence="3" id="KW-0255">Endonuclease</keyword>
<gene>
    <name evidence="3" type="ORF">SAMN05216267_103161</name>
</gene>
<dbReference type="Pfam" id="PF13391">
    <property type="entry name" value="HNH_2"/>
    <property type="match status" value="1"/>
</dbReference>
<dbReference type="STRING" id="310780.SAMN05216267_103161"/>
<organism evidence="3 4">
    <name type="scientific">Actinacidiphila rubida</name>
    <dbReference type="NCBI Taxonomy" id="310780"/>
    <lineage>
        <taxon>Bacteria</taxon>
        <taxon>Bacillati</taxon>
        <taxon>Actinomycetota</taxon>
        <taxon>Actinomycetes</taxon>
        <taxon>Kitasatosporales</taxon>
        <taxon>Streptomycetaceae</taxon>
        <taxon>Actinacidiphila</taxon>
    </lineage>
</organism>
<feature type="domain" description="HNH nuclease" evidence="2">
    <location>
        <begin position="2"/>
        <end position="40"/>
    </location>
</feature>
<accession>A0A1H8QV66</accession>
<dbReference type="Proteomes" id="UP000181951">
    <property type="component" value="Unassembled WGS sequence"/>
</dbReference>
<keyword evidence="3" id="KW-0540">Nuclease</keyword>
<evidence type="ECO:0000313" key="3">
    <source>
        <dbReference type="EMBL" id="SEO57744.1"/>
    </source>
</evidence>
<feature type="region of interest" description="Disordered" evidence="1">
    <location>
        <begin position="1"/>
        <end position="21"/>
    </location>
</feature>